<dbReference type="Pfam" id="PF25053">
    <property type="entry name" value="DUF7791"/>
    <property type="match status" value="1"/>
</dbReference>
<dbReference type="InterPro" id="IPR056693">
    <property type="entry name" value="DUF7791"/>
</dbReference>
<evidence type="ECO:0000313" key="3">
    <source>
        <dbReference type="Proteomes" id="UP001590951"/>
    </source>
</evidence>
<keyword evidence="3" id="KW-1185">Reference proteome</keyword>
<evidence type="ECO:0000313" key="2">
    <source>
        <dbReference type="EMBL" id="KAL2051795.1"/>
    </source>
</evidence>
<organism evidence="2 3">
    <name type="scientific">Lepraria finkii</name>
    <dbReference type="NCBI Taxonomy" id="1340010"/>
    <lineage>
        <taxon>Eukaryota</taxon>
        <taxon>Fungi</taxon>
        <taxon>Dikarya</taxon>
        <taxon>Ascomycota</taxon>
        <taxon>Pezizomycotina</taxon>
        <taxon>Lecanoromycetes</taxon>
        <taxon>OSLEUM clade</taxon>
        <taxon>Lecanoromycetidae</taxon>
        <taxon>Lecanorales</taxon>
        <taxon>Lecanorineae</taxon>
        <taxon>Stereocaulaceae</taxon>
        <taxon>Lepraria</taxon>
    </lineage>
</organism>
<dbReference type="EMBL" id="JBHFEH010000032">
    <property type="protein sequence ID" value="KAL2051795.1"/>
    <property type="molecule type" value="Genomic_DNA"/>
</dbReference>
<proteinExistence type="predicted"/>
<name>A0ABR4B2J1_9LECA</name>
<reference evidence="2 3" key="1">
    <citation type="submission" date="2024-09" db="EMBL/GenBank/DDBJ databases">
        <title>Rethinking Asexuality: The Enigmatic Case of Functional Sexual Genes in Lepraria (Stereocaulaceae).</title>
        <authorList>
            <person name="Doellman M."/>
            <person name="Sun Y."/>
            <person name="Barcenas-Pena A."/>
            <person name="Lumbsch H.T."/>
            <person name="Grewe F."/>
        </authorList>
    </citation>
    <scope>NUCLEOTIDE SEQUENCE [LARGE SCALE GENOMIC DNA]</scope>
    <source>
        <strain evidence="2 3">Grewe 0041</strain>
    </source>
</reference>
<feature type="domain" description="DUF7791" evidence="1">
    <location>
        <begin position="4"/>
        <end position="92"/>
    </location>
</feature>
<sequence>MSGSEIAQRNEMATRRLNSRCKGLLEVFEIPGESGKDPLLNRQVDILHRTLRDFMRTSFMQTMLARDRHTVLNIRLALIRLCLAQIKYLDATGIEFKRDGSSDYVFTVFLRKIIVKARQHELGQGVPPAQMLDELDKTGRVLMQRYCPLQALERK</sequence>
<protein>
    <recommendedName>
        <fullName evidence="1">DUF7791 domain-containing protein</fullName>
    </recommendedName>
</protein>
<dbReference type="Proteomes" id="UP001590951">
    <property type="component" value="Unassembled WGS sequence"/>
</dbReference>
<accession>A0ABR4B2J1</accession>
<gene>
    <name evidence="2" type="ORF">ABVK25_007951</name>
</gene>
<evidence type="ECO:0000259" key="1">
    <source>
        <dbReference type="Pfam" id="PF25053"/>
    </source>
</evidence>
<comment type="caution">
    <text evidence="2">The sequence shown here is derived from an EMBL/GenBank/DDBJ whole genome shotgun (WGS) entry which is preliminary data.</text>
</comment>